<dbReference type="Proteomes" id="UP000006039">
    <property type="component" value="Unassembled WGS sequence"/>
</dbReference>
<gene>
    <name evidence="2" type="primary">20342147</name>
    <name evidence="1" type="ORF">GGTG_01689</name>
</gene>
<reference evidence="1" key="3">
    <citation type="submission" date="2010-09" db="EMBL/GenBank/DDBJ databases">
        <title>Annotation of Gaeumannomyces graminis var. tritici R3-111a-1.</title>
        <authorList>
            <consortium name="The Broad Institute Genome Sequencing Platform"/>
            <person name="Ma L.-J."/>
            <person name="Dead R."/>
            <person name="Young S.K."/>
            <person name="Zeng Q."/>
            <person name="Gargeya S."/>
            <person name="Fitzgerald M."/>
            <person name="Haas B."/>
            <person name="Abouelleil A."/>
            <person name="Alvarado L."/>
            <person name="Arachchi H.M."/>
            <person name="Berlin A."/>
            <person name="Brown A."/>
            <person name="Chapman S.B."/>
            <person name="Chen Z."/>
            <person name="Dunbar C."/>
            <person name="Freedman E."/>
            <person name="Gearin G."/>
            <person name="Gellesch M."/>
            <person name="Goldberg J."/>
            <person name="Griggs A."/>
            <person name="Gujja S."/>
            <person name="Heiman D."/>
            <person name="Howarth C."/>
            <person name="Larson L."/>
            <person name="Lui A."/>
            <person name="MacDonald P.J.P."/>
            <person name="Mehta T."/>
            <person name="Montmayeur A."/>
            <person name="Murphy C."/>
            <person name="Neiman D."/>
            <person name="Pearson M."/>
            <person name="Priest M."/>
            <person name="Roberts A."/>
            <person name="Saif S."/>
            <person name="Shea T."/>
            <person name="Shenoy N."/>
            <person name="Sisk P."/>
            <person name="Stolte C."/>
            <person name="Sykes S."/>
            <person name="Yandava C."/>
            <person name="Wortman J."/>
            <person name="Nusbaum C."/>
            <person name="Birren B."/>
        </authorList>
    </citation>
    <scope>NUCLEOTIDE SEQUENCE</scope>
    <source>
        <strain evidence="1">R3-111a-1</strain>
    </source>
</reference>
<dbReference type="VEuPathDB" id="FungiDB:GGTG_01689"/>
<dbReference type="EnsemblFungi" id="EJT81713">
    <property type="protein sequence ID" value="EJT81713"/>
    <property type="gene ID" value="GGTG_01689"/>
</dbReference>
<dbReference type="HOGENOM" id="CLU_1970704_0_0_1"/>
<organism evidence="1">
    <name type="scientific">Gaeumannomyces tritici (strain R3-111a-1)</name>
    <name type="common">Wheat and barley take-all root rot fungus</name>
    <name type="synonym">Gaeumannomyces graminis var. tritici</name>
    <dbReference type="NCBI Taxonomy" id="644352"/>
    <lineage>
        <taxon>Eukaryota</taxon>
        <taxon>Fungi</taxon>
        <taxon>Dikarya</taxon>
        <taxon>Ascomycota</taxon>
        <taxon>Pezizomycotina</taxon>
        <taxon>Sordariomycetes</taxon>
        <taxon>Sordariomycetidae</taxon>
        <taxon>Magnaporthales</taxon>
        <taxon>Magnaporthaceae</taxon>
        <taxon>Gaeumannomyces</taxon>
    </lineage>
</organism>
<dbReference type="AlphaFoldDB" id="J3NKA9"/>
<dbReference type="EMBL" id="GL385395">
    <property type="protein sequence ID" value="EJT81713.1"/>
    <property type="molecule type" value="Genomic_DNA"/>
</dbReference>
<reference evidence="2" key="5">
    <citation type="submission" date="2018-04" db="UniProtKB">
        <authorList>
            <consortium name="EnsemblFungi"/>
        </authorList>
    </citation>
    <scope>IDENTIFICATION</scope>
    <source>
        <strain evidence="2">R3-111a-1</strain>
    </source>
</reference>
<name>J3NKA9_GAET3</name>
<evidence type="ECO:0000313" key="3">
    <source>
        <dbReference type="Proteomes" id="UP000006039"/>
    </source>
</evidence>
<reference evidence="1" key="2">
    <citation type="submission" date="2010-07" db="EMBL/GenBank/DDBJ databases">
        <authorList>
            <consortium name="The Broad Institute Genome Sequencing Platform"/>
            <consortium name="Broad Institute Genome Sequencing Center for Infectious Disease"/>
            <person name="Ma L.-J."/>
            <person name="Dead R."/>
            <person name="Young S."/>
            <person name="Zeng Q."/>
            <person name="Koehrsen M."/>
            <person name="Alvarado L."/>
            <person name="Berlin A."/>
            <person name="Chapman S.B."/>
            <person name="Chen Z."/>
            <person name="Freedman E."/>
            <person name="Gellesch M."/>
            <person name="Goldberg J."/>
            <person name="Griggs A."/>
            <person name="Gujja S."/>
            <person name="Heilman E.R."/>
            <person name="Heiman D."/>
            <person name="Hepburn T."/>
            <person name="Howarth C."/>
            <person name="Jen D."/>
            <person name="Larson L."/>
            <person name="Mehta T."/>
            <person name="Neiman D."/>
            <person name="Pearson M."/>
            <person name="Roberts A."/>
            <person name="Saif S."/>
            <person name="Shea T."/>
            <person name="Shenoy N."/>
            <person name="Sisk P."/>
            <person name="Stolte C."/>
            <person name="Sykes S."/>
            <person name="Walk T."/>
            <person name="White J."/>
            <person name="Yandava C."/>
            <person name="Haas B."/>
            <person name="Nusbaum C."/>
            <person name="Birren B."/>
        </authorList>
    </citation>
    <scope>NUCLEOTIDE SEQUENCE</scope>
    <source>
        <strain evidence="1">R3-111a-1</strain>
    </source>
</reference>
<reference evidence="3" key="1">
    <citation type="submission" date="2010-07" db="EMBL/GenBank/DDBJ databases">
        <title>The genome sequence of Gaeumannomyces graminis var. tritici strain R3-111a-1.</title>
        <authorList>
            <consortium name="The Broad Institute Genome Sequencing Platform"/>
            <person name="Ma L.-J."/>
            <person name="Dead R."/>
            <person name="Young S."/>
            <person name="Zeng Q."/>
            <person name="Koehrsen M."/>
            <person name="Alvarado L."/>
            <person name="Berlin A."/>
            <person name="Chapman S.B."/>
            <person name="Chen Z."/>
            <person name="Freedman E."/>
            <person name="Gellesch M."/>
            <person name="Goldberg J."/>
            <person name="Griggs A."/>
            <person name="Gujja S."/>
            <person name="Heilman E.R."/>
            <person name="Heiman D."/>
            <person name="Hepburn T."/>
            <person name="Howarth C."/>
            <person name="Jen D."/>
            <person name="Larson L."/>
            <person name="Mehta T."/>
            <person name="Neiman D."/>
            <person name="Pearson M."/>
            <person name="Roberts A."/>
            <person name="Saif S."/>
            <person name="Shea T."/>
            <person name="Shenoy N."/>
            <person name="Sisk P."/>
            <person name="Stolte C."/>
            <person name="Sykes S."/>
            <person name="Walk T."/>
            <person name="White J."/>
            <person name="Yandava C."/>
            <person name="Haas B."/>
            <person name="Nusbaum C."/>
            <person name="Birren B."/>
        </authorList>
    </citation>
    <scope>NUCLEOTIDE SEQUENCE [LARGE SCALE GENOMIC DNA]</scope>
    <source>
        <strain evidence="3">R3-111a-1</strain>
    </source>
</reference>
<keyword evidence="3" id="KW-1185">Reference proteome</keyword>
<reference evidence="2" key="4">
    <citation type="journal article" date="2015" name="G3 (Bethesda)">
        <title>Genome sequences of three phytopathogenic species of the Magnaporthaceae family of fungi.</title>
        <authorList>
            <person name="Okagaki L.H."/>
            <person name="Nunes C.C."/>
            <person name="Sailsbery J."/>
            <person name="Clay B."/>
            <person name="Brown D."/>
            <person name="John T."/>
            <person name="Oh Y."/>
            <person name="Young N."/>
            <person name="Fitzgerald M."/>
            <person name="Haas B.J."/>
            <person name="Zeng Q."/>
            <person name="Young S."/>
            <person name="Adiconis X."/>
            <person name="Fan L."/>
            <person name="Levin J.Z."/>
            <person name="Mitchell T.K."/>
            <person name="Okubara P.A."/>
            <person name="Farman M.L."/>
            <person name="Kohn L.M."/>
            <person name="Birren B."/>
            <person name="Ma L.-J."/>
            <person name="Dean R.A."/>
        </authorList>
    </citation>
    <scope>NUCLEOTIDE SEQUENCE</scope>
    <source>
        <strain evidence="2">R3-111a-1</strain>
    </source>
</reference>
<sequence>MLNEIPEQLKLLVRAKSACNLTVLRTRNQCIAEKGNKPPTIFCTVYKRIKIISYNLSDRAFVFSNYLLKRIKKKYFGKLLIGKKKTLFFCLLNYSQAKSKAFSRKAWNQSLRSRRYCQYIRIKSTSF</sequence>
<accession>J3NKA9</accession>
<protein>
    <submittedName>
        <fullName evidence="1 2">Uncharacterized protein</fullName>
    </submittedName>
</protein>
<dbReference type="RefSeq" id="XP_009217722.1">
    <property type="nucleotide sequence ID" value="XM_009219458.1"/>
</dbReference>
<dbReference type="GeneID" id="20342147"/>
<proteinExistence type="predicted"/>
<evidence type="ECO:0000313" key="2">
    <source>
        <dbReference type="EnsemblFungi" id="EJT81713"/>
    </source>
</evidence>
<evidence type="ECO:0000313" key="1">
    <source>
        <dbReference type="EMBL" id="EJT81713.1"/>
    </source>
</evidence>